<proteinExistence type="predicted"/>
<dbReference type="EMBL" id="BK016147">
    <property type="protein sequence ID" value="DAF98425.1"/>
    <property type="molecule type" value="Genomic_DNA"/>
</dbReference>
<organism evidence="2">
    <name type="scientific">Siphoviridae sp. ctwfx1</name>
    <dbReference type="NCBI Taxonomy" id="2825732"/>
    <lineage>
        <taxon>Viruses</taxon>
        <taxon>Duplodnaviria</taxon>
        <taxon>Heunggongvirae</taxon>
        <taxon>Uroviricota</taxon>
        <taxon>Caudoviricetes</taxon>
    </lineage>
</organism>
<feature type="region of interest" description="Disordered" evidence="1">
    <location>
        <begin position="72"/>
        <end position="141"/>
    </location>
</feature>
<protein>
    <submittedName>
        <fullName evidence="2">Uncharacterized protein</fullName>
    </submittedName>
</protein>
<evidence type="ECO:0000313" key="2">
    <source>
        <dbReference type="EMBL" id="DAF98425.1"/>
    </source>
</evidence>
<evidence type="ECO:0000256" key="1">
    <source>
        <dbReference type="SAM" id="MobiDB-lite"/>
    </source>
</evidence>
<feature type="region of interest" description="Disordered" evidence="1">
    <location>
        <begin position="179"/>
        <end position="201"/>
    </location>
</feature>
<reference evidence="2" key="1">
    <citation type="journal article" date="2021" name="Proc. Natl. Acad. Sci. U.S.A.">
        <title>A Catalog of Tens of Thousands of Viruses from Human Metagenomes Reveals Hidden Associations with Chronic Diseases.</title>
        <authorList>
            <person name="Tisza M.J."/>
            <person name="Buck C.B."/>
        </authorList>
    </citation>
    <scope>NUCLEOTIDE SEQUENCE</scope>
    <source>
        <strain evidence="2">Ctwfx1</strain>
    </source>
</reference>
<accession>A0A8S5UVB0</accession>
<sequence>MTGSKVLIVKLPELHADVKQLEAFRAYVCNALGAGTLVLPLGTTYAVEEFPALGAVEVVAVDAVPVVIGGPRPTPAGGGGGQVVGGRVVRSVPDSGTESELKRAEVPSETPKPQPDAPAKPAPILRSPPVRSAAPRSHALPMSESEIVASYRQAAKPAAQITVLADLNACSKERIEEILREAGEPLPKKRGRQKQTEGAHE</sequence>
<feature type="compositionally biased region" description="Pro residues" evidence="1">
    <location>
        <begin position="110"/>
        <end position="121"/>
    </location>
</feature>
<name>A0A8S5UVB0_9CAUD</name>